<evidence type="ECO:0000313" key="3">
    <source>
        <dbReference type="Proteomes" id="UP000428325"/>
    </source>
</evidence>
<dbReference type="CDD" id="cd02440">
    <property type="entry name" value="AdoMet_MTases"/>
    <property type="match status" value="1"/>
</dbReference>
<name>A0A6B9F9I8_9EURY</name>
<accession>A0A6B9F9I8</accession>
<keyword evidence="2" id="KW-0489">Methyltransferase</keyword>
<evidence type="ECO:0000259" key="1">
    <source>
        <dbReference type="Pfam" id="PF13649"/>
    </source>
</evidence>
<feature type="domain" description="Methyltransferase" evidence="1">
    <location>
        <begin position="91"/>
        <end position="194"/>
    </location>
</feature>
<dbReference type="Pfam" id="PF13649">
    <property type="entry name" value="Methyltransf_25"/>
    <property type="match status" value="1"/>
</dbReference>
<keyword evidence="2" id="KW-0808">Transferase</keyword>
<dbReference type="SUPFAM" id="SSF53335">
    <property type="entry name" value="S-adenosyl-L-methionine-dependent methyltransferases"/>
    <property type="match status" value="1"/>
</dbReference>
<dbReference type="OrthoDB" id="57427at2157"/>
<organism evidence="2 3">
    <name type="scientific">Haloplanus rallus</name>
    <dbReference type="NCBI Taxonomy" id="1816183"/>
    <lineage>
        <taxon>Archaea</taxon>
        <taxon>Methanobacteriati</taxon>
        <taxon>Methanobacteriota</taxon>
        <taxon>Stenosarchaea group</taxon>
        <taxon>Halobacteria</taxon>
        <taxon>Halobacteriales</taxon>
        <taxon>Haloferacaceae</taxon>
        <taxon>Haloplanus</taxon>
    </lineage>
</organism>
<protein>
    <submittedName>
        <fullName evidence="2">Class I SAM-dependent methyltransferase</fullName>
    </submittedName>
</protein>
<reference evidence="2 3" key="1">
    <citation type="submission" date="2018-12" db="EMBL/GenBank/DDBJ databases">
        <title>Complete genome sequence of Haloplanus rallus MBLA0036.</title>
        <authorList>
            <person name="Nam Y.-d."/>
            <person name="Kang J."/>
            <person name="Chung W.-H."/>
            <person name="Park Y.S."/>
        </authorList>
    </citation>
    <scope>NUCLEOTIDE SEQUENCE [LARGE SCALE GENOMIC DNA]</scope>
    <source>
        <strain evidence="2 3">MBLA0036</strain>
    </source>
</reference>
<sequence length="249" mass="26062">MASRPHFFGVYHWRERLPRIAAAAVLLWAAVVAYRRGGRTLRAVAVGVAAGALYRGGDAARRLCSPAPWALDRAKYDALGSILSLEDADRVLDVGCGSGRSIVGLAPSLPDGTTVVGLDPFDDRVILGNGPALARHNGALAGVDVSPVAGDAARLPLADGSVDAVTACRVLHDVPEERRAAAFAELRRVCADDGVVGLLELPITPDGVDDHVAYWRGCLEDAGLTVERVATVERPTREGTYVAVAATPA</sequence>
<dbReference type="EMBL" id="CP034345">
    <property type="protein sequence ID" value="QGX94911.1"/>
    <property type="molecule type" value="Genomic_DNA"/>
</dbReference>
<dbReference type="AlphaFoldDB" id="A0A6B9F9I8"/>
<evidence type="ECO:0000313" key="2">
    <source>
        <dbReference type="EMBL" id="QGX94911.1"/>
    </source>
</evidence>
<dbReference type="InterPro" id="IPR029063">
    <property type="entry name" value="SAM-dependent_MTases_sf"/>
</dbReference>
<dbReference type="GeneID" id="99246171"/>
<dbReference type="RefSeq" id="WP_157689368.1">
    <property type="nucleotide sequence ID" value="NZ_CP034345.1"/>
</dbReference>
<gene>
    <name evidence="2" type="ORF">EI982_08975</name>
</gene>
<dbReference type="Gene3D" id="3.40.50.150">
    <property type="entry name" value="Vaccinia Virus protein VP39"/>
    <property type="match status" value="1"/>
</dbReference>
<dbReference type="InterPro" id="IPR041698">
    <property type="entry name" value="Methyltransf_25"/>
</dbReference>
<keyword evidence="3" id="KW-1185">Reference proteome</keyword>
<dbReference type="GO" id="GO:0008168">
    <property type="term" value="F:methyltransferase activity"/>
    <property type="evidence" value="ECO:0007669"/>
    <property type="project" value="UniProtKB-KW"/>
</dbReference>
<dbReference type="Proteomes" id="UP000428325">
    <property type="component" value="Chromosome"/>
</dbReference>
<dbReference type="PANTHER" id="PTHR43591:SF24">
    <property type="entry name" value="2-METHOXY-6-POLYPRENYL-1,4-BENZOQUINOL METHYLASE, MITOCHONDRIAL"/>
    <property type="match status" value="1"/>
</dbReference>
<dbReference type="GO" id="GO:0032259">
    <property type="term" value="P:methylation"/>
    <property type="evidence" value="ECO:0007669"/>
    <property type="project" value="UniProtKB-KW"/>
</dbReference>
<dbReference type="PANTHER" id="PTHR43591">
    <property type="entry name" value="METHYLTRANSFERASE"/>
    <property type="match status" value="1"/>
</dbReference>
<dbReference type="KEGG" id="hra:EI982_08975"/>
<proteinExistence type="predicted"/>